<evidence type="ECO:0000259" key="3">
    <source>
        <dbReference type="Pfam" id="PF00849"/>
    </source>
</evidence>
<dbReference type="GO" id="GO:0006396">
    <property type="term" value="P:RNA processing"/>
    <property type="evidence" value="ECO:0007669"/>
    <property type="project" value="UniProtKB-ARBA"/>
</dbReference>
<dbReference type="AlphaFoldDB" id="A0AAC9D1B7"/>
<dbReference type="EC" id="5.4.99.23" evidence="4"/>
<feature type="domain" description="Pseudouridine synthase RsuA/RluA-like" evidence="3">
    <location>
        <begin position="27"/>
        <end position="183"/>
    </location>
</feature>
<keyword evidence="2 4" id="KW-0413">Isomerase</keyword>
<evidence type="ECO:0000256" key="1">
    <source>
        <dbReference type="ARBA" id="ARBA00010876"/>
    </source>
</evidence>
<dbReference type="GO" id="GO:0003723">
    <property type="term" value="F:RNA binding"/>
    <property type="evidence" value="ECO:0007669"/>
    <property type="project" value="InterPro"/>
</dbReference>
<dbReference type="Pfam" id="PF00849">
    <property type="entry name" value="PseudoU_synth_2"/>
    <property type="match status" value="1"/>
</dbReference>
<dbReference type="PANTHER" id="PTHR21600">
    <property type="entry name" value="MITOCHONDRIAL RNA PSEUDOURIDINE SYNTHASE"/>
    <property type="match status" value="1"/>
</dbReference>
<accession>A0AAC9D1B7</accession>
<dbReference type="Gene3D" id="3.30.2350.10">
    <property type="entry name" value="Pseudouridine synthase"/>
    <property type="match status" value="1"/>
</dbReference>
<sequence>MSKNLSKSNMKIVSTKDNLQVLHEDNHIIVVNKRVGDIVQGDKTGDKPLSDVVREYIKEKYNKPGDVFLGVIHRLDRPTTGIVVFARTSKALSRMNELFSNRETKKTYWAVVKNKPREASAKLVHYLKRNEKNNTSKAHSKEVPDSKLASLDYTIIKELQNYTALEINLHTGRHHQIRAQLSAIGSPIKGDLKYGADRSNPDGGIHLHARKLTFVHPVSKENITIIAPTPDDPIWNAV</sequence>
<evidence type="ECO:0000256" key="2">
    <source>
        <dbReference type="ARBA" id="ARBA00023235"/>
    </source>
</evidence>
<dbReference type="PROSITE" id="PS01129">
    <property type="entry name" value="PSI_RLU"/>
    <property type="match status" value="1"/>
</dbReference>
<dbReference type="InterPro" id="IPR006224">
    <property type="entry name" value="PsdUridine_synth_RluA-like_CS"/>
</dbReference>
<organism evidence="4 5">
    <name type="scientific">Flavobacterium anhuiense</name>
    <dbReference type="NCBI Taxonomy" id="459526"/>
    <lineage>
        <taxon>Bacteria</taxon>
        <taxon>Pseudomonadati</taxon>
        <taxon>Bacteroidota</taxon>
        <taxon>Flavobacteriia</taxon>
        <taxon>Flavobacteriales</taxon>
        <taxon>Flavobacteriaceae</taxon>
        <taxon>Flavobacterium</taxon>
    </lineage>
</organism>
<dbReference type="GO" id="GO:0001522">
    <property type="term" value="P:pseudouridine synthesis"/>
    <property type="evidence" value="ECO:0007669"/>
    <property type="project" value="InterPro"/>
</dbReference>
<dbReference type="EMBL" id="CP016907">
    <property type="protein sequence ID" value="AOC95969.1"/>
    <property type="molecule type" value="Genomic_DNA"/>
</dbReference>
<evidence type="ECO:0000313" key="5">
    <source>
        <dbReference type="Proteomes" id="UP000093276"/>
    </source>
</evidence>
<dbReference type="Proteomes" id="UP000093276">
    <property type="component" value="Chromosome"/>
</dbReference>
<gene>
    <name evidence="4" type="primary">rluD_2</name>
    <name evidence="4" type="ORF">BB050_02876</name>
</gene>
<proteinExistence type="inferred from homology"/>
<dbReference type="InterPro" id="IPR050188">
    <property type="entry name" value="RluA_PseudoU_synthase"/>
</dbReference>
<dbReference type="InterPro" id="IPR020103">
    <property type="entry name" value="PsdUridine_synth_cat_dom_sf"/>
</dbReference>
<evidence type="ECO:0000313" key="4">
    <source>
        <dbReference type="EMBL" id="AOC95969.1"/>
    </source>
</evidence>
<reference evidence="4 5" key="1">
    <citation type="submission" date="2016-08" db="EMBL/GenBank/DDBJ databases">
        <title>Complete genome sequence of Flavobacterium johnsoniae strain GSE09, a volatile-producing biocontrol agent isolated from cucumber (Cucumis sativus).</title>
        <authorList>
            <person name="Jeong J.-J."/>
            <person name="Oh J.Y."/>
            <person name="Jim Y.J."/>
            <person name="Sang M.K."/>
            <person name="Kim K.D."/>
        </authorList>
    </citation>
    <scope>NUCLEOTIDE SEQUENCE [LARGE SCALE GENOMIC DNA]</scope>
    <source>
        <strain evidence="4 5">GSE09</strain>
    </source>
</reference>
<dbReference type="InterPro" id="IPR006145">
    <property type="entry name" value="PsdUridine_synth_RsuA/RluA"/>
</dbReference>
<dbReference type="PANTHER" id="PTHR21600:SF83">
    <property type="entry name" value="PSEUDOURIDYLATE SYNTHASE RPUSD4, MITOCHONDRIAL"/>
    <property type="match status" value="1"/>
</dbReference>
<dbReference type="SUPFAM" id="SSF55120">
    <property type="entry name" value="Pseudouridine synthase"/>
    <property type="match status" value="1"/>
</dbReference>
<protein>
    <submittedName>
        <fullName evidence="4">Ribosomal large subunit pseudouridine synthase D</fullName>
        <ecNumber evidence="4">5.4.99.23</ecNumber>
    </submittedName>
</protein>
<dbReference type="CDD" id="cd02869">
    <property type="entry name" value="PseudoU_synth_RluA_like"/>
    <property type="match status" value="1"/>
</dbReference>
<comment type="similarity">
    <text evidence="1">Belongs to the pseudouridine synthase RluA family.</text>
</comment>
<name>A0AAC9D1B7_9FLAO</name>
<dbReference type="GO" id="GO:0160140">
    <property type="term" value="F:23S rRNA pseudouridine(1911/1915/1917) synthase activity"/>
    <property type="evidence" value="ECO:0007669"/>
    <property type="project" value="UniProtKB-EC"/>
</dbReference>
<dbReference type="KEGG" id="fjg:BB050_02876"/>